<dbReference type="EMBL" id="PQIB02000003">
    <property type="protein sequence ID" value="RLN30689.1"/>
    <property type="molecule type" value="Genomic_DNA"/>
</dbReference>
<gene>
    <name evidence="1" type="ORF">C2845_PM05G19090</name>
</gene>
<comment type="caution">
    <text evidence="1">The sequence shown here is derived from an EMBL/GenBank/DDBJ whole genome shotgun (WGS) entry which is preliminary data.</text>
</comment>
<protein>
    <submittedName>
        <fullName evidence="1">Uncharacterized protein</fullName>
    </submittedName>
</protein>
<proteinExistence type="predicted"/>
<organism evidence="1 2">
    <name type="scientific">Panicum miliaceum</name>
    <name type="common">Proso millet</name>
    <name type="synonym">Broomcorn millet</name>
    <dbReference type="NCBI Taxonomy" id="4540"/>
    <lineage>
        <taxon>Eukaryota</taxon>
        <taxon>Viridiplantae</taxon>
        <taxon>Streptophyta</taxon>
        <taxon>Embryophyta</taxon>
        <taxon>Tracheophyta</taxon>
        <taxon>Spermatophyta</taxon>
        <taxon>Magnoliopsida</taxon>
        <taxon>Liliopsida</taxon>
        <taxon>Poales</taxon>
        <taxon>Poaceae</taxon>
        <taxon>PACMAD clade</taxon>
        <taxon>Panicoideae</taxon>
        <taxon>Panicodae</taxon>
        <taxon>Paniceae</taxon>
        <taxon>Panicinae</taxon>
        <taxon>Panicum</taxon>
        <taxon>Panicum sect. Panicum</taxon>
    </lineage>
</organism>
<dbReference type="AlphaFoldDB" id="A0A3L6T1R9"/>
<keyword evidence="2" id="KW-1185">Reference proteome</keyword>
<sequence length="129" mass="13574">MKLVCSISHITMAPAAAVLKKAAVVAVCIVLAMSLLQLPVTATYCSDCASQCTSTCNAQVTSSCESIRTTKYQDCLGSCNMGYRGTDSSYCSSTCRKATDSGYSSCQSSVYQQRYGSCINGCNSNCTNS</sequence>
<evidence type="ECO:0000313" key="1">
    <source>
        <dbReference type="EMBL" id="RLN30689.1"/>
    </source>
</evidence>
<accession>A0A3L6T1R9</accession>
<dbReference type="OrthoDB" id="678564at2759"/>
<evidence type="ECO:0000313" key="2">
    <source>
        <dbReference type="Proteomes" id="UP000275267"/>
    </source>
</evidence>
<name>A0A3L6T1R9_PANMI</name>
<reference evidence="2" key="1">
    <citation type="journal article" date="2019" name="Nat. Commun.">
        <title>The genome of broomcorn millet.</title>
        <authorList>
            <person name="Zou C."/>
            <person name="Miki D."/>
            <person name="Li D."/>
            <person name="Tang Q."/>
            <person name="Xiao L."/>
            <person name="Rajput S."/>
            <person name="Deng P."/>
            <person name="Jia W."/>
            <person name="Huang R."/>
            <person name="Zhang M."/>
            <person name="Sun Y."/>
            <person name="Hu J."/>
            <person name="Fu X."/>
            <person name="Schnable P.S."/>
            <person name="Li F."/>
            <person name="Zhang H."/>
            <person name="Feng B."/>
            <person name="Zhu X."/>
            <person name="Liu R."/>
            <person name="Schnable J.C."/>
            <person name="Zhu J.-K."/>
            <person name="Zhang H."/>
        </authorList>
    </citation>
    <scope>NUCLEOTIDE SEQUENCE [LARGE SCALE GENOMIC DNA]</scope>
</reference>
<dbReference type="Proteomes" id="UP000275267">
    <property type="component" value="Unassembled WGS sequence"/>
</dbReference>